<evidence type="ECO:0000313" key="1">
    <source>
        <dbReference type="EMBL" id="KAK8069420.1"/>
    </source>
</evidence>
<dbReference type="GeneID" id="92090508"/>
<dbReference type="PANTHER" id="PTHR38790">
    <property type="entry name" value="2EXR DOMAIN-CONTAINING PROTEIN-RELATED"/>
    <property type="match status" value="1"/>
</dbReference>
<dbReference type="RefSeq" id="XP_066716714.1">
    <property type="nucleotide sequence ID" value="XM_066857445.1"/>
</dbReference>
<evidence type="ECO:0000313" key="2">
    <source>
        <dbReference type="Proteomes" id="UP001480595"/>
    </source>
</evidence>
<comment type="caution">
    <text evidence="1">The sequence shown here is derived from an EMBL/GenBank/DDBJ whole genome shotgun (WGS) entry which is preliminary data.</text>
</comment>
<name>A0ABR1VDX5_9PEZI</name>
<reference evidence="1 2" key="1">
    <citation type="submission" date="2023-01" db="EMBL/GenBank/DDBJ databases">
        <title>Analysis of 21 Apiospora genomes using comparative genomics revels a genus with tremendous synthesis potential of carbohydrate active enzymes and secondary metabolites.</title>
        <authorList>
            <person name="Sorensen T."/>
        </authorList>
    </citation>
    <scope>NUCLEOTIDE SEQUENCE [LARGE SCALE GENOMIC DNA]</scope>
    <source>
        <strain evidence="1 2">CBS 135458</strain>
    </source>
</reference>
<accession>A0ABR1VDX5</accession>
<sequence length="424" mass="49081">MSTPSNETTRIDEPVAVRLVRSGAPIDAQVNSHLFSKLPREVRDQIWQLAFQVYQDFNSPYPLNKVHVRPGQAARLRIDLALLLTCRAIYLETYLMPFRENTVEIYAGDEQDVPTEEEPLRWAHFAPPYYEPMSKMRSWQYANLTKVSIRFQQNQLEDSSHLRRIGRMMGAGERHESRLVGVKLNAHWRQLPVVWGEKFDEVPWPEAAPALEIGLMKSHCVGQKITQLTIRLGMSDWWSWTDAPDDGHSLRLDQCLRIEPMHTGTGDVDDAGAMLQGYLARKNGEEPDFGLCEHAKSRCWGNALHGIFPDLERFELELEAHEKKAPQLATVVECGKLWKFPQDVGYELCWDRDEDVPYIWKGPMNQYIRCPWMDRRGTKAVGKDKPEHTAWIGPRSSETFDNGIRYVVQRLVYRRRRVQEQPAS</sequence>
<proteinExistence type="predicted"/>
<dbReference type="Proteomes" id="UP001480595">
    <property type="component" value="Unassembled WGS sequence"/>
</dbReference>
<gene>
    <name evidence="1" type="ORF">PG994_006036</name>
</gene>
<dbReference type="PANTHER" id="PTHR38790:SF4">
    <property type="entry name" value="2EXR DOMAIN-CONTAINING PROTEIN"/>
    <property type="match status" value="1"/>
</dbReference>
<organism evidence="1 2">
    <name type="scientific">Apiospora phragmitis</name>
    <dbReference type="NCBI Taxonomy" id="2905665"/>
    <lineage>
        <taxon>Eukaryota</taxon>
        <taxon>Fungi</taxon>
        <taxon>Dikarya</taxon>
        <taxon>Ascomycota</taxon>
        <taxon>Pezizomycotina</taxon>
        <taxon>Sordariomycetes</taxon>
        <taxon>Xylariomycetidae</taxon>
        <taxon>Amphisphaeriales</taxon>
        <taxon>Apiosporaceae</taxon>
        <taxon>Apiospora</taxon>
    </lineage>
</organism>
<dbReference type="EMBL" id="JAQQWL010000006">
    <property type="protein sequence ID" value="KAK8069420.1"/>
    <property type="molecule type" value="Genomic_DNA"/>
</dbReference>
<protein>
    <submittedName>
        <fullName evidence="1">Uncharacterized protein</fullName>
    </submittedName>
</protein>
<keyword evidence="2" id="KW-1185">Reference proteome</keyword>